<feature type="DNA-binding region" description="H-T-H motif" evidence="4">
    <location>
        <begin position="67"/>
        <end position="86"/>
    </location>
</feature>
<feature type="domain" description="HTH tetR-type" evidence="6">
    <location>
        <begin position="44"/>
        <end position="104"/>
    </location>
</feature>
<dbReference type="InterPro" id="IPR001387">
    <property type="entry name" value="Cro/C1-type_HTH"/>
</dbReference>
<keyword evidence="2 4" id="KW-0238">DNA-binding</keyword>
<dbReference type="PROSITE" id="PS50977">
    <property type="entry name" value="HTH_TETR_2"/>
    <property type="match status" value="1"/>
</dbReference>
<dbReference type="EMBL" id="JAAGOA010000002">
    <property type="protein sequence ID" value="NED99047.1"/>
    <property type="molecule type" value="Genomic_DNA"/>
</dbReference>
<dbReference type="InterPro" id="IPR036271">
    <property type="entry name" value="Tet_transcr_reg_TetR-rel_C_sf"/>
</dbReference>
<evidence type="ECO:0000256" key="4">
    <source>
        <dbReference type="PROSITE-ProRule" id="PRU00335"/>
    </source>
</evidence>
<dbReference type="PRINTS" id="PR00455">
    <property type="entry name" value="HTHTETR"/>
</dbReference>
<dbReference type="SUPFAM" id="SSF48498">
    <property type="entry name" value="Tetracyclin repressor-like, C-terminal domain"/>
    <property type="match status" value="1"/>
</dbReference>
<keyword evidence="3" id="KW-0804">Transcription</keyword>
<dbReference type="Pfam" id="PF02909">
    <property type="entry name" value="TetR_C_1"/>
    <property type="match status" value="1"/>
</dbReference>
<dbReference type="PANTHER" id="PTHR30055">
    <property type="entry name" value="HTH-TYPE TRANSCRIPTIONAL REGULATOR RUTR"/>
    <property type="match status" value="1"/>
</dbReference>
<dbReference type="GO" id="GO:0045892">
    <property type="term" value="P:negative regulation of DNA-templated transcription"/>
    <property type="evidence" value="ECO:0007669"/>
    <property type="project" value="InterPro"/>
</dbReference>
<keyword evidence="8" id="KW-1185">Reference proteome</keyword>
<dbReference type="PANTHER" id="PTHR30055:SF234">
    <property type="entry name" value="HTH-TYPE TRANSCRIPTIONAL REGULATOR BETI"/>
    <property type="match status" value="1"/>
</dbReference>
<evidence type="ECO:0000256" key="3">
    <source>
        <dbReference type="ARBA" id="ARBA00023163"/>
    </source>
</evidence>
<proteinExistence type="predicted"/>
<evidence type="ECO:0000256" key="1">
    <source>
        <dbReference type="ARBA" id="ARBA00023015"/>
    </source>
</evidence>
<gene>
    <name evidence="7" type="ORF">G1H10_02575</name>
</gene>
<dbReference type="InterPro" id="IPR009057">
    <property type="entry name" value="Homeodomain-like_sf"/>
</dbReference>
<dbReference type="AlphaFoldDB" id="A0A6L9S3N8"/>
<dbReference type="Gene3D" id="1.10.357.10">
    <property type="entry name" value="Tetracycline Repressor, domain 2"/>
    <property type="match status" value="1"/>
</dbReference>
<dbReference type="InterPro" id="IPR004111">
    <property type="entry name" value="Repressor_TetR_C"/>
</dbReference>
<reference evidence="7 8" key="1">
    <citation type="submission" date="2020-02" db="EMBL/GenBank/DDBJ databases">
        <authorList>
            <person name="Li X.-J."/>
            <person name="Han X.-M."/>
        </authorList>
    </citation>
    <scope>NUCLEOTIDE SEQUENCE [LARGE SCALE GENOMIC DNA]</scope>
    <source>
        <strain evidence="7 8">CCTCC AB 2017055</strain>
    </source>
</reference>
<dbReference type="SUPFAM" id="SSF46689">
    <property type="entry name" value="Homeodomain-like"/>
    <property type="match status" value="1"/>
</dbReference>
<evidence type="ECO:0000256" key="2">
    <source>
        <dbReference type="ARBA" id="ARBA00023125"/>
    </source>
</evidence>
<keyword evidence="1" id="KW-0805">Transcription regulation</keyword>
<dbReference type="InterPro" id="IPR001647">
    <property type="entry name" value="HTH_TetR"/>
</dbReference>
<evidence type="ECO:0000259" key="6">
    <source>
        <dbReference type="PROSITE" id="PS50977"/>
    </source>
</evidence>
<accession>A0A6L9S3N8</accession>
<feature type="region of interest" description="Disordered" evidence="5">
    <location>
        <begin position="1"/>
        <end position="45"/>
    </location>
</feature>
<evidence type="ECO:0000313" key="8">
    <source>
        <dbReference type="Proteomes" id="UP000475214"/>
    </source>
</evidence>
<dbReference type="GO" id="GO:0003700">
    <property type="term" value="F:DNA-binding transcription factor activity"/>
    <property type="evidence" value="ECO:0007669"/>
    <property type="project" value="TreeGrafter"/>
</dbReference>
<dbReference type="RefSeq" id="WP_163732283.1">
    <property type="nucleotide sequence ID" value="NZ_JAAGOA010000002.1"/>
</dbReference>
<evidence type="ECO:0000313" key="7">
    <source>
        <dbReference type="EMBL" id="NED99047.1"/>
    </source>
</evidence>
<evidence type="ECO:0000256" key="5">
    <source>
        <dbReference type="SAM" id="MobiDB-lite"/>
    </source>
</evidence>
<protein>
    <submittedName>
        <fullName evidence="7">TetR family transcriptional regulator</fullName>
    </submittedName>
</protein>
<dbReference type="Proteomes" id="UP000475214">
    <property type="component" value="Unassembled WGS sequence"/>
</dbReference>
<organism evidence="7 8">
    <name type="scientific">Phytoactinopolyspora halotolerans</name>
    <dbReference type="NCBI Taxonomy" id="1981512"/>
    <lineage>
        <taxon>Bacteria</taxon>
        <taxon>Bacillati</taxon>
        <taxon>Actinomycetota</taxon>
        <taxon>Actinomycetes</taxon>
        <taxon>Jiangellales</taxon>
        <taxon>Jiangellaceae</taxon>
        <taxon>Phytoactinopolyspora</taxon>
    </lineage>
</organism>
<dbReference type="GO" id="GO:0000976">
    <property type="term" value="F:transcription cis-regulatory region binding"/>
    <property type="evidence" value="ECO:0007669"/>
    <property type="project" value="TreeGrafter"/>
</dbReference>
<dbReference type="Pfam" id="PF00440">
    <property type="entry name" value="TetR_N"/>
    <property type="match status" value="1"/>
</dbReference>
<dbReference type="InterPro" id="IPR050109">
    <property type="entry name" value="HTH-type_TetR-like_transc_reg"/>
</dbReference>
<name>A0A6L9S3N8_9ACTN</name>
<comment type="caution">
    <text evidence="7">The sequence shown here is derived from an EMBL/GenBank/DDBJ whole genome shotgun (WGS) entry which is preliminary data.</text>
</comment>
<dbReference type="CDD" id="cd00093">
    <property type="entry name" value="HTH_XRE"/>
    <property type="match status" value="1"/>
</dbReference>
<sequence length="226" mass="23812">METARTGPTHAAQRDTDVETPPRPPHNARAAGEQAARTPGQRAGLTREAVLATAHELLTERGLDGLSMRELARRLGVAPNAIYSHVAGKTALVDDLLDEVLAAVETPDAETNDPTSGLTRIMTSTYRVLLDHPDLVPLYLARQGARGPNAQALGEVMFAQLAQAGITGSAAHEARRVLIVYTIGFAALATPTASDASDDRPLSSAELFGNFTAGLAWLLNGIMSDA</sequence>